<dbReference type="PANTHER" id="PTHR24207:SF2">
    <property type="entry name" value="ZYX102 PROTEIN"/>
    <property type="match status" value="1"/>
</dbReference>
<feature type="region of interest" description="Disordered" evidence="6">
    <location>
        <begin position="438"/>
        <end position="464"/>
    </location>
</feature>
<evidence type="ECO:0000256" key="4">
    <source>
        <dbReference type="ARBA" id="ARBA00023038"/>
    </source>
</evidence>
<dbReference type="SMART" id="SM00132">
    <property type="entry name" value="LIM"/>
    <property type="match status" value="3"/>
</dbReference>
<evidence type="ECO:0000256" key="6">
    <source>
        <dbReference type="SAM" id="MobiDB-lite"/>
    </source>
</evidence>
<dbReference type="GO" id="GO:0098609">
    <property type="term" value="P:cell-cell adhesion"/>
    <property type="evidence" value="ECO:0007669"/>
    <property type="project" value="TreeGrafter"/>
</dbReference>
<dbReference type="Pfam" id="PF00412">
    <property type="entry name" value="LIM"/>
    <property type="match status" value="3"/>
</dbReference>
<dbReference type="PANTHER" id="PTHR24207">
    <property type="entry name" value="ZYX102 PROTEIN"/>
    <property type="match status" value="1"/>
</dbReference>
<dbReference type="Gene3D" id="2.10.25.140">
    <property type="match status" value="1"/>
</dbReference>
<keyword evidence="7" id="KW-0812">Transmembrane</keyword>
<reference evidence="9" key="1">
    <citation type="submission" date="2011-08" db="EMBL/GenBank/DDBJ databases">
        <title>The Diversification of the LIM Superclass at the Base of the Metazoa Increased Subcellular Complexity and Promoted Multicellular Specialization.</title>
        <authorList>
            <person name="Koch B.J."/>
            <person name="Ryan J.F."/>
            <person name="Baxevanis A.D."/>
        </authorList>
    </citation>
    <scope>NUCLEOTIDE SEQUENCE</scope>
</reference>
<evidence type="ECO:0000259" key="8">
    <source>
        <dbReference type="PROSITE" id="PS50023"/>
    </source>
</evidence>
<keyword evidence="7" id="KW-1133">Transmembrane helix</keyword>
<dbReference type="AlphaFoldDB" id="H2DJX7"/>
<accession>H2DJX7</accession>
<protein>
    <submittedName>
        <fullName evidence="9">ZYX class LIM protein ML11321a</fullName>
    </submittedName>
</protein>
<dbReference type="SUPFAM" id="SSF57716">
    <property type="entry name" value="Glucocorticoid receptor-like (DNA-binding domain)"/>
    <property type="match status" value="3"/>
</dbReference>
<keyword evidence="3 5" id="KW-0862">Zinc</keyword>
<evidence type="ECO:0000256" key="5">
    <source>
        <dbReference type="PROSITE-ProRule" id="PRU00125"/>
    </source>
</evidence>
<dbReference type="PROSITE" id="PS50023">
    <property type="entry name" value="LIM_DOMAIN_2"/>
    <property type="match status" value="3"/>
</dbReference>
<dbReference type="GO" id="GO:0046872">
    <property type="term" value="F:metal ion binding"/>
    <property type="evidence" value="ECO:0007669"/>
    <property type="project" value="UniProtKB-KW"/>
</dbReference>
<dbReference type="InterPro" id="IPR001781">
    <property type="entry name" value="Znf_LIM"/>
</dbReference>
<evidence type="ECO:0000256" key="1">
    <source>
        <dbReference type="ARBA" id="ARBA00022723"/>
    </source>
</evidence>
<sequence>MDGNIASEYSDFFFSPLEIKDEDGSVLYRIEETQKKYLYQDYLDLTQDLILRDPITINIPTNKTVYIDITVWDYDGESYEPGFVRSITNMIVPFHIKEEVTSVTTWSVQTFRDPPEPHPTDGQGALKIYYRRLECDKGFTGSGCNFCAEVNVQKVGQEILVVNVQKDGRESLAVNVQKDGREILVVNVQKGGREILVVNVQKDGREILVVNVQKGGREGHSCSECADNYYPSGQCTKLCEPDANRYECTSLGEKQCLKNREGVQCEECKRNFYGDKCTVFCEDSSRHTCNREGYKICRDSTASPEKDCKKSNIIMMASIGGGVALFVALIGVIACVCRRKTGEETEKRDENLERNEIYDTLDVTVEDSACNMKQTGKQSSVYVKMNLEAVNEGKQRHPSHSDYVDMNLECALKADARIHITEDSDVVYSTVNKNNLNELAPQADPDDSFYSTLHDKDKSDASTTVPARDVNENADSFYATLHGKEAIKTEVTIHHHDDDNYDTLYSDVVKREHGLLYENSDDVNAKLDGAKDASTRVNLNSPHLNDFLGPLDRDEEDDDDNEPVYSIVNKEEVAMFKFKCETSSSLGDRDRQDAKSSACEDMLSETIMTDEDSSAISKDKVVVFFYNCLSLKMKKSLFFITLLLLLINMISNYNRSKFLYDVDLANIVWISTSINFTQTETILREPIDINLFRNNQRVFVFIQVNAKGPSNFMKQIYKGVEFSRELAGKNWAKKELRSSDKEVYVSIRYRLLECDDCNFCLHGEVSCEECFENYYPAGQCSKFCEPQSNRYTCTSGGVIKCLENREGHQCKDCKMNFYGESCKKFCQDSQNFTCNDVGDKVCEPHFYPENNCSTYCSPVEGRYSCDNITGAMICTNCTDHCKPNKRDNCSEGDDSICLEYVQDNPEERCMKSHFLLVAGLGGALALTGILVFTTLWFCSLKKKQSQNIVQEVEDVIYDSLDTPSVNSSKQGRNNPVSSCEVTDFTLTILDKDNAESEVMSGVQCLITLVVFIRLNNRITIFDIFDIDNTLEKPNIRISCCTEGFTFGWFFALACMSVGSESDSSEWEDDPEFIHGLCAKCKENIIGHENGCKALGALYHVNCFVCQKCRDPLVKKPFYHTDGLTYCEKDYLDTLEKCDVCEEHIKERILRAVDKQYHPECFKCTDCSNCLDGVPFTLDSNNNVLCVQCYNKKFAYTCAACNDLIVSEDGAETYRIIAMDKDFHVSCYKCEVCGVKFTNDEGQGCYPHEERLLCHAHYKEAVAQ</sequence>
<dbReference type="HOGENOM" id="CLU_264659_0_0_1"/>
<dbReference type="EMBL" id="JN615199">
    <property type="protein sequence ID" value="AEY80348.1"/>
    <property type="molecule type" value="mRNA"/>
</dbReference>
<proteinExistence type="evidence at transcript level"/>
<feature type="domain" description="LIM zinc-binding" evidence="8">
    <location>
        <begin position="1196"/>
        <end position="1263"/>
    </location>
</feature>
<dbReference type="GO" id="GO:0005925">
    <property type="term" value="C:focal adhesion"/>
    <property type="evidence" value="ECO:0007669"/>
    <property type="project" value="TreeGrafter"/>
</dbReference>
<dbReference type="Gene3D" id="2.10.110.10">
    <property type="entry name" value="Cysteine Rich Protein"/>
    <property type="match status" value="3"/>
</dbReference>
<dbReference type="PROSITE" id="PS00652">
    <property type="entry name" value="TNFR_NGFR_1"/>
    <property type="match status" value="1"/>
</dbReference>
<evidence type="ECO:0000313" key="9">
    <source>
        <dbReference type="EMBL" id="AEY80348.1"/>
    </source>
</evidence>
<keyword evidence="7" id="KW-0472">Membrane</keyword>
<feature type="domain" description="LIM zinc-binding" evidence="8">
    <location>
        <begin position="1135"/>
        <end position="1195"/>
    </location>
</feature>
<feature type="domain" description="LIM zinc-binding" evidence="8">
    <location>
        <begin position="1075"/>
        <end position="1134"/>
    </location>
</feature>
<organism evidence="9">
    <name type="scientific">Mnemiopsis leidyi</name>
    <name type="common">Sea walnut</name>
    <name type="synonym">Warty comb jellyfish</name>
    <dbReference type="NCBI Taxonomy" id="27923"/>
    <lineage>
        <taxon>Eukaryota</taxon>
        <taxon>Metazoa</taxon>
        <taxon>Ctenophora</taxon>
        <taxon>Tentaculata</taxon>
        <taxon>Lobata</taxon>
        <taxon>Bolinopsidae</taxon>
        <taxon>Mnemiopsis</taxon>
    </lineage>
</organism>
<feature type="transmembrane region" description="Helical" evidence="7">
    <location>
        <begin position="914"/>
        <end position="938"/>
    </location>
</feature>
<keyword evidence="4 5" id="KW-0440">LIM domain</keyword>
<dbReference type="GO" id="GO:0001725">
    <property type="term" value="C:stress fiber"/>
    <property type="evidence" value="ECO:0007669"/>
    <property type="project" value="TreeGrafter"/>
</dbReference>
<keyword evidence="2" id="KW-0677">Repeat</keyword>
<dbReference type="PROSITE" id="PS00478">
    <property type="entry name" value="LIM_DOMAIN_1"/>
    <property type="match status" value="2"/>
</dbReference>
<name>H2DJX7_MNELE</name>
<gene>
    <name evidence="9" type="primary">ML11321</name>
</gene>
<evidence type="ECO:0000256" key="2">
    <source>
        <dbReference type="ARBA" id="ARBA00022737"/>
    </source>
</evidence>
<feature type="transmembrane region" description="Helical" evidence="7">
    <location>
        <begin position="313"/>
        <end position="337"/>
    </location>
</feature>
<evidence type="ECO:0000256" key="3">
    <source>
        <dbReference type="ARBA" id="ARBA00022833"/>
    </source>
</evidence>
<dbReference type="InterPro" id="IPR001368">
    <property type="entry name" value="TNFR/NGFR_Cys_rich_reg"/>
</dbReference>
<keyword evidence="1 5" id="KW-0479">Metal-binding</keyword>
<evidence type="ECO:0000256" key="7">
    <source>
        <dbReference type="SAM" id="Phobius"/>
    </source>
</evidence>